<name>A0AAD8N0N6_9APIA</name>
<dbReference type="SMART" id="SM00220">
    <property type="entry name" value="S_TKc"/>
    <property type="match status" value="1"/>
</dbReference>
<dbReference type="CDD" id="cd00054">
    <property type="entry name" value="EGF_CA"/>
    <property type="match status" value="1"/>
</dbReference>
<dbReference type="GO" id="GO:0004674">
    <property type="term" value="F:protein serine/threonine kinase activity"/>
    <property type="evidence" value="ECO:0007669"/>
    <property type="project" value="UniProtKB-KW"/>
</dbReference>
<dbReference type="SUPFAM" id="SSF51110">
    <property type="entry name" value="alpha-D-mannose-specific plant lectins"/>
    <property type="match status" value="1"/>
</dbReference>
<organism evidence="19 20">
    <name type="scientific">Heracleum sosnowskyi</name>
    <dbReference type="NCBI Taxonomy" id="360622"/>
    <lineage>
        <taxon>Eukaryota</taxon>
        <taxon>Viridiplantae</taxon>
        <taxon>Streptophyta</taxon>
        <taxon>Embryophyta</taxon>
        <taxon>Tracheophyta</taxon>
        <taxon>Spermatophyta</taxon>
        <taxon>Magnoliopsida</taxon>
        <taxon>eudicotyledons</taxon>
        <taxon>Gunneridae</taxon>
        <taxon>Pentapetalae</taxon>
        <taxon>asterids</taxon>
        <taxon>campanulids</taxon>
        <taxon>Apiales</taxon>
        <taxon>Apiaceae</taxon>
        <taxon>Apioideae</taxon>
        <taxon>apioid superclade</taxon>
        <taxon>Tordylieae</taxon>
        <taxon>Tordyliinae</taxon>
        <taxon>Heracleum</taxon>
    </lineage>
</organism>
<gene>
    <name evidence="19" type="ORF">POM88_010797</name>
</gene>
<evidence type="ECO:0000256" key="4">
    <source>
        <dbReference type="ARBA" id="ARBA00022729"/>
    </source>
</evidence>
<dbReference type="Pfam" id="PF01453">
    <property type="entry name" value="B_lectin"/>
    <property type="match status" value="1"/>
</dbReference>
<dbReference type="CDD" id="cd14066">
    <property type="entry name" value="STKc_IRAK"/>
    <property type="match status" value="1"/>
</dbReference>
<keyword evidence="10" id="KW-0325">Glycoprotein</keyword>
<dbReference type="SUPFAM" id="SSF56112">
    <property type="entry name" value="Protein kinase-like (PK-like)"/>
    <property type="match status" value="1"/>
</dbReference>
<evidence type="ECO:0000259" key="18">
    <source>
        <dbReference type="PROSITE" id="PS50948"/>
    </source>
</evidence>
<evidence type="ECO:0000256" key="8">
    <source>
        <dbReference type="ARBA" id="ARBA00023157"/>
    </source>
</evidence>
<dbReference type="InterPro" id="IPR036426">
    <property type="entry name" value="Bulb-type_lectin_dom_sf"/>
</dbReference>
<dbReference type="InterPro" id="IPR001245">
    <property type="entry name" value="Ser-Thr/Tyr_kinase_cat_dom"/>
</dbReference>
<keyword evidence="6 13" id="KW-0418">Kinase</keyword>
<dbReference type="InterPro" id="IPR003609">
    <property type="entry name" value="Pan_app"/>
</dbReference>
<reference evidence="19" key="2">
    <citation type="submission" date="2023-05" db="EMBL/GenBank/DDBJ databases">
        <authorList>
            <person name="Schelkunov M.I."/>
        </authorList>
    </citation>
    <scope>NUCLEOTIDE SEQUENCE</scope>
    <source>
        <strain evidence="19">Hsosn_3</strain>
        <tissue evidence="19">Leaf</tissue>
    </source>
</reference>
<dbReference type="Gene3D" id="1.10.510.10">
    <property type="entry name" value="Transferase(Phosphotransferase) domain 1"/>
    <property type="match status" value="1"/>
</dbReference>
<dbReference type="InterPro" id="IPR008271">
    <property type="entry name" value="Ser/Thr_kinase_AS"/>
</dbReference>
<comment type="caution">
    <text evidence="19">The sequence shown here is derived from an EMBL/GenBank/DDBJ whole genome shotgun (WGS) entry which is preliminary data.</text>
</comment>
<keyword evidence="14" id="KW-1133">Transmembrane helix</keyword>
<keyword evidence="2" id="KW-0597">Phosphoprotein</keyword>
<dbReference type="EMBL" id="JAUIZM010000003">
    <property type="protein sequence ID" value="KAK1391741.1"/>
    <property type="molecule type" value="Genomic_DNA"/>
</dbReference>
<evidence type="ECO:0000259" key="16">
    <source>
        <dbReference type="PROSITE" id="PS50011"/>
    </source>
</evidence>
<keyword evidence="20" id="KW-1185">Reference proteome</keyword>
<evidence type="ECO:0000256" key="3">
    <source>
        <dbReference type="ARBA" id="ARBA00022679"/>
    </source>
</evidence>
<feature type="domain" description="Bulb-type lectin" evidence="17">
    <location>
        <begin position="30"/>
        <end position="151"/>
    </location>
</feature>
<dbReference type="InterPro" id="IPR000858">
    <property type="entry name" value="S_locus_glycoprot_dom"/>
</dbReference>
<evidence type="ECO:0000256" key="1">
    <source>
        <dbReference type="ARBA" id="ARBA00022527"/>
    </source>
</evidence>
<dbReference type="GO" id="GO:0005524">
    <property type="term" value="F:ATP binding"/>
    <property type="evidence" value="ECO:0007669"/>
    <property type="project" value="UniProtKB-KW"/>
</dbReference>
<evidence type="ECO:0000256" key="12">
    <source>
        <dbReference type="ARBA" id="ARBA00048679"/>
    </source>
</evidence>
<dbReference type="Gene3D" id="3.50.4.10">
    <property type="entry name" value="Hepatocyte Growth Factor"/>
    <property type="match status" value="1"/>
</dbReference>
<keyword evidence="5 13" id="KW-0547">Nucleotide-binding</keyword>
<protein>
    <recommendedName>
        <fullName evidence="13">Receptor-like serine/threonine-protein kinase</fullName>
        <ecNumber evidence="13">2.7.11.1</ecNumber>
    </recommendedName>
</protein>
<dbReference type="GO" id="GO:0048544">
    <property type="term" value="P:recognition of pollen"/>
    <property type="evidence" value="ECO:0007669"/>
    <property type="project" value="InterPro"/>
</dbReference>
<evidence type="ECO:0000256" key="11">
    <source>
        <dbReference type="ARBA" id="ARBA00047899"/>
    </source>
</evidence>
<dbReference type="Pfam" id="PF08276">
    <property type="entry name" value="PAN_2"/>
    <property type="match status" value="1"/>
</dbReference>
<accession>A0AAD8N0N6</accession>
<dbReference type="Proteomes" id="UP001237642">
    <property type="component" value="Unassembled WGS sequence"/>
</dbReference>
<feature type="chain" id="PRO_5042270570" description="Receptor-like serine/threonine-protein kinase" evidence="15">
    <location>
        <begin position="30"/>
        <end position="821"/>
    </location>
</feature>
<reference evidence="19" key="1">
    <citation type="submission" date="2023-02" db="EMBL/GenBank/DDBJ databases">
        <title>Genome of toxic invasive species Heracleum sosnowskyi carries increased number of genes despite the absence of recent whole-genome duplications.</title>
        <authorList>
            <person name="Schelkunov M."/>
            <person name="Shtratnikova V."/>
            <person name="Makarenko M."/>
            <person name="Klepikova A."/>
            <person name="Omelchenko D."/>
            <person name="Novikova G."/>
            <person name="Obukhova E."/>
            <person name="Bogdanov V."/>
            <person name="Penin A."/>
            <person name="Logacheva M."/>
        </authorList>
    </citation>
    <scope>NUCLEOTIDE SEQUENCE</scope>
    <source>
        <strain evidence="19">Hsosn_3</strain>
        <tissue evidence="19">Leaf</tissue>
    </source>
</reference>
<dbReference type="PROSITE" id="PS50011">
    <property type="entry name" value="PROTEIN_KINASE_DOM"/>
    <property type="match status" value="1"/>
</dbReference>
<keyword evidence="14" id="KW-0472">Membrane</keyword>
<evidence type="ECO:0000256" key="2">
    <source>
        <dbReference type="ARBA" id="ARBA00022553"/>
    </source>
</evidence>
<feature type="domain" description="Protein kinase" evidence="16">
    <location>
        <begin position="507"/>
        <end position="794"/>
    </location>
</feature>
<evidence type="ECO:0000256" key="9">
    <source>
        <dbReference type="ARBA" id="ARBA00023170"/>
    </source>
</evidence>
<keyword evidence="4 15" id="KW-0732">Signal</keyword>
<evidence type="ECO:0000313" key="20">
    <source>
        <dbReference type="Proteomes" id="UP001237642"/>
    </source>
</evidence>
<keyword evidence="8" id="KW-1015">Disulfide bond</keyword>
<dbReference type="Pfam" id="PF00954">
    <property type="entry name" value="S_locus_glycop"/>
    <property type="match status" value="1"/>
</dbReference>
<dbReference type="PROSITE" id="PS50948">
    <property type="entry name" value="PAN"/>
    <property type="match status" value="1"/>
</dbReference>
<dbReference type="InterPro" id="IPR000719">
    <property type="entry name" value="Prot_kinase_dom"/>
</dbReference>
<dbReference type="PROSITE" id="PS50927">
    <property type="entry name" value="BULB_LECTIN"/>
    <property type="match status" value="1"/>
</dbReference>
<dbReference type="SMART" id="SM00473">
    <property type="entry name" value="PAN_AP"/>
    <property type="match status" value="1"/>
</dbReference>
<evidence type="ECO:0000256" key="10">
    <source>
        <dbReference type="ARBA" id="ARBA00023180"/>
    </source>
</evidence>
<dbReference type="InterPro" id="IPR011009">
    <property type="entry name" value="Kinase-like_dom_sf"/>
</dbReference>
<dbReference type="PANTHER" id="PTHR32444:SF235">
    <property type="entry name" value="OS01G0783900 PROTEIN"/>
    <property type="match status" value="1"/>
</dbReference>
<dbReference type="FunFam" id="3.30.200.20:FF:000195">
    <property type="entry name" value="G-type lectin S-receptor-like serine/threonine-protein kinase"/>
    <property type="match status" value="1"/>
</dbReference>
<evidence type="ECO:0000256" key="13">
    <source>
        <dbReference type="PIRNR" id="PIRNR000641"/>
    </source>
</evidence>
<evidence type="ECO:0000256" key="7">
    <source>
        <dbReference type="ARBA" id="ARBA00022840"/>
    </source>
</evidence>
<dbReference type="PIRSF" id="PIRSF000641">
    <property type="entry name" value="SRK"/>
    <property type="match status" value="1"/>
</dbReference>
<dbReference type="FunFam" id="1.10.510.10:FF:000060">
    <property type="entry name" value="G-type lectin S-receptor-like serine/threonine-protein kinase"/>
    <property type="match status" value="1"/>
</dbReference>
<feature type="transmembrane region" description="Helical" evidence="14">
    <location>
        <begin position="438"/>
        <end position="460"/>
    </location>
</feature>
<keyword evidence="7 13" id="KW-0067">ATP-binding</keyword>
<comment type="catalytic activity">
    <reaction evidence="12 13">
        <text>L-seryl-[protein] + ATP = O-phospho-L-seryl-[protein] + ADP + H(+)</text>
        <dbReference type="Rhea" id="RHEA:17989"/>
        <dbReference type="Rhea" id="RHEA-COMP:9863"/>
        <dbReference type="Rhea" id="RHEA-COMP:11604"/>
        <dbReference type="ChEBI" id="CHEBI:15378"/>
        <dbReference type="ChEBI" id="CHEBI:29999"/>
        <dbReference type="ChEBI" id="CHEBI:30616"/>
        <dbReference type="ChEBI" id="CHEBI:83421"/>
        <dbReference type="ChEBI" id="CHEBI:456216"/>
        <dbReference type="EC" id="2.7.11.1"/>
    </reaction>
</comment>
<evidence type="ECO:0000256" key="15">
    <source>
        <dbReference type="SAM" id="SignalP"/>
    </source>
</evidence>
<dbReference type="FunFam" id="2.90.10.10:FF:000004">
    <property type="entry name" value="G-type lectin S-receptor-like serine/threonine-protein kinase"/>
    <property type="match status" value="1"/>
</dbReference>
<evidence type="ECO:0000256" key="6">
    <source>
        <dbReference type="ARBA" id="ARBA00022777"/>
    </source>
</evidence>
<dbReference type="SMART" id="SM00108">
    <property type="entry name" value="B_lectin"/>
    <property type="match status" value="1"/>
</dbReference>
<dbReference type="CDD" id="cd01098">
    <property type="entry name" value="PAN_AP_plant"/>
    <property type="match status" value="1"/>
</dbReference>
<keyword evidence="14" id="KW-0812">Transmembrane</keyword>
<dbReference type="InterPro" id="IPR001480">
    <property type="entry name" value="Bulb-type_lectin_dom"/>
</dbReference>
<keyword evidence="9 19" id="KW-0675">Receptor</keyword>
<keyword evidence="3 13" id="KW-0808">Transferase</keyword>
<dbReference type="CDD" id="cd00028">
    <property type="entry name" value="B_lectin"/>
    <property type="match status" value="1"/>
</dbReference>
<comment type="similarity">
    <text evidence="13">Belongs to the protein kinase superfamily. Ser/Thr protein kinase family.</text>
</comment>
<comment type="catalytic activity">
    <reaction evidence="11 13">
        <text>L-threonyl-[protein] + ATP = O-phospho-L-threonyl-[protein] + ADP + H(+)</text>
        <dbReference type="Rhea" id="RHEA:46608"/>
        <dbReference type="Rhea" id="RHEA-COMP:11060"/>
        <dbReference type="Rhea" id="RHEA-COMP:11605"/>
        <dbReference type="ChEBI" id="CHEBI:15378"/>
        <dbReference type="ChEBI" id="CHEBI:30013"/>
        <dbReference type="ChEBI" id="CHEBI:30616"/>
        <dbReference type="ChEBI" id="CHEBI:61977"/>
        <dbReference type="ChEBI" id="CHEBI:456216"/>
        <dbReference type="EC" id="2.7.11.1"/>
    </reaction>
</comment>
<evidence type="ECO:0000313" key="19">
    <source>
        <dbReference type="EMBL" id="KAK1391741.1"/>
    </source>
</evidence>
<evidence type="ECO:0000256" key="5">
    <source>
        <dbReference type="ARBA" id="ARBA00022741"/>
    </source>
</evidence>
<dbReference type="Pfam" id="PF07714">
    <property type="entry name" value="PK_Tyr_Ser-Thr"/>
    <property type="match status" value="1"/>
</dbReference>
<feature type="domain" description="Apple" evidence="18">
    <location>
        <begin position="345"/>
        <end position="426"/>
    </location>
</feature>
<dbReference type="AlphaFoldDB" id="A0AAD8N0N6"/>
<dbReference type="EC" id="2.7.11.1" evidence="13"/>
<sequence length="821" mass="91973">MEGGRYETALVTLLSSILLLSVSLNTIAAVDILRPNQTIKDGSTIVSAGGHFELGFTDIGTTTNRYVGIWYKKISIKTIVWIANRETPLHTTTGLLKLNSNGNLVILNGSDYVVWSSNSSTSVNNPVVQLLDSGNLVIRDLTDSDPDNYAWQSFDVPGNTLLPGAKLGWNLETGLERYLSSWKSENDPSPGEYTNRIDRVGFPQLMVKKGSAVQSRGGFWNGVSFSGTPNLKPNPIYKYDFVSNDKELYYRYQVVNGSIVTRRVLNTLGYIQRWIWIEKSQVWQLYHSGAIDDCDRYAVCGDYGSCNVNGSPTCECLDGFQPKSRKEWDAADWSSGCVRKAELSCADGEEFVKHSELILPDTQRSWFDKNMNLDECKRACLKNCSCTAYANMDIRGSGSGCLLWFNDLIDFRDQKESGQDLYIRMAASEFAKKGRSKLWFIAIPILLTLTVTLGICLFVIRNKRKHREDARMTRLSSQKDGGNGKGDEDLELPLFDLATLAHATNGFSTTAKLGEGGFGPVYKGMLTNGKEIAVKRLSKDSRQGVKEFTNEVSCIAQLQHRNLVKLLGCSMQEGERMLVYEYMPNKSLDSFIFDKKQSKALDWPMRYNIIKGVARGLLYLHQDSRLRIIHRDLKASNVLLDHEMNPKISDFGTARICGETETGANTTRIVGTYGYMSPEYAIDGKFSVKSDVYSFGVLLLEIVSGKRNKNFTHPDHNLNLLGHAWRTYTNGKVLDIVDDIIQNSSHEHELEVFRAISIGLLCVQQYPADRPTMSSVVLMLTSEISLPQPEQPGFFTERRLHEEDTISSSSNYLSVTTMAPR</sequence>
<dbReference type="FunFam" id="3.50.4.10:FF:000002">
    <property type="entry name" value="G-type lectin S-receptor-like serine/threonine-protein kinase"/>
    <property type="match status" value="1"/>
</dbReference>
<dbReference type="PANTHER" id="PTHR32444">
    <property type="entry name" value="BULB-TYPE LECTIN DOMAIN-CONTAINING PROTEIN"/>
    <property type="match status" value="1"/>
</dbReference>
<evidence type="ECO:0000259" key="17">
    <source>
        <dbReference type="PROSITE" id="PS50927"/>
    </source>
</evidence>
<dbReference type="InterPro" id="IPR024171">
    <property type="entry name" value="SRK-like_kinase"/>
</dbReference>
<dbReference type="PROSITE" id="PS00108">
    <property type="entry name" value="PROTEIN_KINASE_ST"/>
    <property type="match status" value="1"/>
</dbReference>
<dbReference type="Gene3D" id="3.30.200.20">
    <property type="entry name" value="Phosphorylase Kinase, domain 1"/>
    <property type="match status" value="1"/>
</dbReference>
<evidence type="ECO:0000256" key="14">
    <source>
        <dbReference type="SAM" id="Phobius"/>
    </source>
</evidence>
<dbReference type="Gene3D" id="2.90.10.10">
    <property type="entry name" value="Bulb-type lectin domain"/>
    <property type="match status" value="1"/>
</dbReference>
<feature type="signal peptide" evidence="15">
    <location>
        <begin position="1"/>
        <end position="29"/>
    </location>
</feature>
<keyword evidence="1 13" id="KW-0723">Serine/threonine-protein kinase</keyword>
<proteinExistence type="inferred from homology"/>